<protein>
    <submittedName>
        <fullName evidence="1">Uncharacterized protein</fullName>
    </submittedName>
</protein>
<name>A0A7C8ZTT1_OPUST</name>
<proteinExistence type="predicted"/>
<dbReference type="AlphaFoldDB" id="A0A7C8ZTT1"/>
<sequence>MRAWVLGANLPTLMKLTFTFSSPKMLPTFPIIPGWSTCRHKMMLPSKLTSTSNEPTLVRYGIPSLTFPSSLISPESEMALANLDSTFASWIWMDSSGLSGEPSRRMRSSVMRSPLCLAVKSAFTRFTKVLEIGSIRPLVIMALRTLVSRSSGALEVV</sequence>
<organism evidence="1">
    <name type="scientific">Opuntia streptacantha</name>
    <name type="common">Prickly pear cactus</name>
    <name type="synonym">Opuntia cardona</name>
    <dbReference type="NCBI Taxonomy" id="393608"/>
    <lineage>
        <taxon>Eukaryota</taxon>
        <taxon>Viridiplantae</taxon>
        <taxon>Streptophyta</taxon>
        <taxon>Embryophyta</taxon>
        <taxon>Tracheophyta</taxon>
        <taxon>Spermatophyta</taxon>
        <taxon>Magnoliopsida</taxon>
        <taxon>eudicotyledons</taxon>
        <taxon>Gunneridae</taxon>
        <taxon>Pentapetalae</taxon>
        <taxon>Caryophyllales</taxon>
        <taxon>Cactineae</taxon>
        <taxon>Cactaceae</taxon>
        <taxon>Opuntioideae</taxon>
        <taxon>Opuntia</taxon>
    </lineage>
</organism>
<dbReference type="EMBL" id="GISG01169279">
    <property type="protein sequence ID" value="MBA4651274.1"/>
    <property type="molecule type" value="Transcribed_RNA"/>
</dbReference>
<accession>A0A7C8ZTT1</accession>
<reference evidence="1" key="1">
    <citation type="journal article" date="2013" name="J. Plant Res.">
        <title>Effect of fungi and light on seed germination of three Opuntia species from semiarid lands of central Mexico.</title>
        <authorList>
            <person name="Delgado-Sanchez P."/>
            <person name="Jimenez-Bremont J.F."/>
            <person name="Guerrero-Gonzalez Mde L."/>
            <person name="Flores J."/>
        </authorList>
    </citation>
    <scope>NUCLEOTIDE SEQUENCE</scope>
    <source>
        <tissue evidence="1">Cladode</tissue>
    </source>
</reference>
<evidence type="ECO:0000313" key="1">
    <source>
        <dbReference type="EMBL" id="MBA4651274.1"/>
    </source>
</evidence>
<reference evidence="1" key="2">
    <citation type="submission" date="2020-07" db="EMBL/GenBank/DDBJ databases">
        <authorList>
            <person name="Vera ALvarez R."/>
            <person name="Arias-Moreno D.M."/>
            <person name="Jimenez-Jacinto V."/>
            <person name="Jimenez-Bremont J.F."/>
            <person name="Swaminathan K."/>
            <person name="Moose S.P."/>
            <person name="Guerrero-Gonzalez M.L."/>
            <person name="Marino-Ramirez L."/>
            <person name="Landsman D."/>
            <person name="Rodriguez-Kessler M."/>
            <person name="Delgado-Sanchez P."/>
        </authorList>
    </citation>
    <scope>NUCLEOTIDE SEQUENCE</scope>
    <source>
        <tissue evidence="1">Cladode</tissue>
    </source>
</reference>